<dbReference type="PANTHER" id="PTHR10000:SF25">
    <property type="entry name" value="PHOSPHATASE YKRA-RELATED"/>
    <property type="match status" value="1"/>
</dbReference>
<dbReference type="NCBIfam" id="TIGR00099">
    <property type="entry name" value="Cof-subfamily"/>
    <property type="match status" value="1"/>
</dbReference>
<dbReference type="AlphaFoldDB" id="C4G9B6"/>
<dbReference type="SUPFAM" id="SSF56784">
    <property type="entry name" value="HAD-like"/>
    <property type="match status" value="1"/>
</dbReference>
<protein>
    <submittedName>
        <fullName evidence="1">Cof-like hydrolase</fullName>
    </submittedName>
</protein>
<accession>C4G9B6</accession>
<dbReference type="GO" id="GO:0016791">
    <property type="term" value="F:phosphatase activity"/>
    <property type="evidence" value="ECO:0007669"/>
    <property type="project" value="UniProtKB-ARBA"/>
</dbReference>
<dbReference type="InterPro" id="IPR000150">
    <property type="entry name" value="Cof"/>
</dbReference>
<organism evidence="1 2">
    <name type="scientific">Shuttleworthella satelles DSM 14600</name>
    <dbReference type="NCBI Taxonomy" id="626523"/>
    <lineage>
        <taxon>Bacteria</taxon>
        <taxon>Bacillati</taxon>
        <taxon>Bacillota</taxon>
        <taxon>Clostridia</taxon>
        <taxon>Lachnospirales</taxon>
        <taxon>Lachnospiraceae</taxon>
        <taxon>Shuttleworthella</taxon>
    </lineage>
</organism>
<dbReference type="PANTHER" id="PTHR10000">
    <property type="entry name" value="PHOSPHOSERINE PHOSPHATASE"/>
    <property type="match status" value="1"/>
</dbReference>
<dbReference type="GO" id="GO:0000287">
    <property type="term" value="F:magnesium ion binding"/>
    <property type="evidence" value="ECO:0007669"/>
    <property type="project" value="TreeGrafter"/>
</dbReference>
<dbReference type="InterPro" id="IPR023214">
    <property type="entry name" value="HAD_sf"/>
</dbReference>
<sequence length="286" mass="31976">MREIWEWIIEERSMETKALFFDIDGTLVNQKGVFLDSAKRALKRARAKGHKLLLSTGRNFAQICPQLIDFGFDGYVCAAGAYVKCDGNLIYHETMKEEELKPLTDFFLAHDIMVGLQVEDGSYVTPRGLKQIREGFEKLGISRGNMDSVLGGVHVVDNFDRVKGVEKLFYNWADVTVDELADQTSDYFSVLPASFADVMDQYSGEITIRGITKARGMERALDYYGIDRENSVGFGDAFNDLEMMEYAGIGVAMGNARDEVKEAADYVTDHIDRDGIAKAVEKLGLA</sequence>
<dbReference type="eggNOG" id="COG0561">
    <property type="taxonomic scope" value="Bacteria"/>
</dbReference>
<dbReference type="PROSITE" id="PS01229">
    <property type="entry name" value="COF_2"/>
    <property type="match status" value="1"/>
</dbReference>
<dbReference type="Gene3D" id="3.40.50.1000">
    <property type="entry name" value="HAD superfamily/HAD-like"/>
    <property type="match status" value="1"/>
</dbReference>
<dbReference type="SFLD" id="SFLDS00003">
    <property type="entry name" value="Haloacid_Dehalogenase"/>
    <property type="match status" value="1"/>
</dbReference>
<dbReference type="SFLD" id="SFLDG01140">
    <property type="entry name" value="C2.B:_Phosphomannomutase_and_P"/>
    <property type="match status" value="1"/>
</dbReference>
<name>C4G9B6_9FIRM</name>
<dbReference type="HOGENOM" id="CLU_044146_7_0_9"/>
<dbReference type="STRING" id="626523.GCWU000342_00567"/>
<gene>
    <name evidence="1" type="ORF">GCWU000342_00567</name>
</gene>
<evidence type="ECO:0000313" key="2">
    <source>
        <dbReference type="Proteomes" id="UP000003494"/>
    </source>
</evidence>
<reference evidence="1" key="1">
    <citation type="submission" date="2009-04" db="EMBL/GenBank/DDBJ databases">
        <authorList>
            <person name="Weinstock G."/>
            <person name="Sodergren E."/>
            <person name="Clifton S."/>
            <person name="Fulton L."/>
            <person name="Fulton B."/>
            <person name="Courtney L."/>
            <person name="Fronick C."/>
            <person name="Harrison M."/>
            <person name="Strong C."/>
            <person name="Farmer C."/>
            <person name="Delahaunty K."/>
            <person name="Markovic C."/>
            <person name="Hall O."/>
            <person name="Minx P."/>
            <person name="Tomlinson C."/>
            <person name="Mitreva M."/>
            <person name="Nelson J."/>
            <person name="Hou S."/>
            <person name="Wollam A."/>
            <person name="Pepin K.H."/>
            <person name="Johnson M."/>
            <person name="Bhonagiri V."/>
            <person name="Nash W.E."/>
            <person name="Warren W."/>
            <person name="Chinwalla A."/>
            <person name="Mardis E.R."/>
            <person name="Wilson R.K."/>
        </authorList>
    </citation>
    <scope>NUCLEOTIDE SEQUENCE [LARGE SCALE GENOMIC DNA]</scope>
    <source>
        <strain evidence="1">DSM 14600</strain>
    </source>
</reference>
<dbReference type="EMBL" id="ACIP02000001">
    <property type="protein sequence ID" value="EEP29213.1"/>
    <property type="molecule type" value="Genomic_DNA"/>
</dbReference>
<comment type="caution">
    <text evidence="1">The sequence shown here is derived from an EMBL/GenBank/DDBJ whole genome shotgun (WGS) entry which is preliminary data.</text>
</comment>
<keyword evidence="2" id="KW-1185">Reference proteome</keyword>
<evidence type="ECO:0000313" key="1">
    <source>
        <dbReference type="EMBL" id="EEP29213.1"/>
    </source>
</evidence>
<dbReference type="Gene3D" id="3.30.1240.10">
    <property type="match status" value="1"/>
</dbReference>
<proteinExistence type="predicted"/>
<dbReference type="Proteomes" id="UP000003494">
    <property type="component" value="Unassembled WGS sequence"/>
</dbReference>
<dbReference type="GO" id="GO:0005829">
    <property type="term" value="C:cytosol"/>
    <property type="evidence" value="ECO:0007669"/>
    <property type="project" value="TreeGrafter"/>
</dbReference>
<dbReference type="InterPro" id="IPR036412">
    <property type="entry name" value="HAD-like_sf"/>
</dbReference>
<dbReference type="Pfam" id="PF08282">
    <property type="entry name" value="Hydrolase_3"/>
    <property type="match status" value="1"/>
</dbReference>
<dbReference type="PROSITE" id="PS01228">
    <property type="entry name" value="COF_1"/>
    <property type="match status" value="1"/>
</dbReference>